<feature type="transmembrane region" description="Helical" evidence="1">
    <location>
        <begin position="95"/>
        <end position="115"/>
    </location>
</feature>
<evidence type="ECO:0000256" key="2">
    <source>
        <dbReference type="SAM" id="SignalP"/>
    </source>
</evidence>
<dbReference type="InterPro" id="IPR010903">
    <property type="entry name" value="DUF1517"/>
</dbReference>
<gene>
    <name evidence="3" type="ORF">PIB30_067112</name>
</gene>
<dbReference type="PANTHER" id="PTHR33975">
    <property type="entry name" value="MYELIN-ASSOCIATED OLIGODENDROCYTE BASIC PROTEIN"/>
    <property type="match status" value="1"/>
</dbReference>
<reference evidence="3 4" key="1">
    <citation type="journal article" date="2023" name="Plants (Basel)">
        <title>Bridging the Gap: Combining Genomics and Transcriptomics Approaches to Understand Stylosanthes scabra, an Orphan Legume from the Brazilian Caatinga.</title>
        <authorList>
            <person name="Ferreira-Neto J.R.C."/>
            <person name="da Silva M.D."/>
            <person name="Binneck E."/>
            <person name="de Melo N.F."/>
            <person name="da Silva R.H."/>
            <person name="de Melo A.L.T.M."/>
            <person name="Pandolfi V."/>
            <person name="Bustamante F.O."/>
            <person name="Brasileiro-Vidal A.C."/>
            <person name="Benko-Iseppon A.M."/>
        </authorList>
    </citation>
    <scope>NUCLEOTIDE SEQUENCE [LARGE SCALE GENOMIC DNA]</scope>
    <source>
        <tissue evidence="3">Leaves</tissue>
    </source>
</reference>
<evidence type="ECO:0000313" key="4">
    <source>
        <dbReference type="Proteomes" id="UP001341840"/>
    </source>
</evidence>
<keyword evidence="1" id="KW-0472">Membrane</keyword>
<organism evidence="3 4">
    <name type="scientific">Stylosanthes scabra</name>
    <dbReference type="NCBI Taxonomy" id="79078"/>
    <lineage>
        <taxon>Eukaryota</taxon>
        <taxon>Viridiplantae</taxon>
        <taxon>Streptophyta</taxon>
        <taxon>Embryophyta</taxon>
        <taxon>Tracheophyta</taxon>
        <taxon>Spermatophyta</taxon>
        <taxon>Magnoliopsida</taxon>
        <taxon>eudicotyledons</taxon>
        <taxon>Gunneridae</taxon>
        <taxon>Pentapetalae</taxon>
        <taxon>rosids</taxon>
        <taxon>fabids</taxon>
        <taxon>Fabales</taxon>
        <taxon>Fabaceae</taxon>
        <taxon>Papilionoideae</taxon>
        <taxon>50 kb inversion clade</taxon>
        <taxon>dalbergioids sensu lato</taxon>
        <taxon>Dalbergieae</taxon>
        <taxon>Pterocarpus clade</taxon>
        <taxon>Stylosanthes</taxon>
    </lineage>
</organism>
<feature type="chain" id="PRO_5045922352" evidence="2">
    <location>
        <begin position="25"/>
        <end position="340"/>
    </location>
</feature>
<accession>A0ABU6RMF0</accession>
<evidence type="ECO:0000313" key="3">
    <source>
        <dbReference type="EMBL" id="MED6125278.1"/>
    </source>
</evidence>
<dbReference type="PANTHER" id="PTHR33975:SF5">
    <property type="entry name" value="PROTEIN, PUTATIVE-RELATED"/>
    <property type="match status" value="1"/>
</dbReference>
<dbReference type="Pfam" id="PF07466">
    <property type="entry name" value="DUF1517"/>
    <property type="match status" value="1"/>
</dbReference>
<proteinExistence type="predicted"/>
<keyword evidence="1" id="KW-1133">Transmembrane helix</keyword>
<keyword evidence="4" id="KW-1185">Reference proteome</keyword>
<feature type="signal peptide" evidence="2">
    <location>
        <begin position="1"/>
        <end position="24"/>
    </location>
</feature>
<protein>
    <submittedName>
        <fullName evidence="3">Uncharacterized protein</fullName>
    </submittedName>
</protein>
<name>A0ABU6RMF0_9FABA</name>
<sequence length="340" mass="37844">MGSSNAKMALLLLSIVVFINISNNHNYLAMASSSGGIMGGSFFDDSDFSSSVTFANDQPDRKYYSTQPCVVDDNNTHHQQHATSNNKDDNSWDGIFALIFIIFFVCLVCCCKHMGENTVSVLKVQVAILGGKKGSSILRDLTRIAHTSDTSSPGGVSKLLIETILALNQNPGDWIAGYSYVDLIFSKEDGEKSYIQSSYEESAKLFHKETLINFSGKEKISTRSQSAYVFINNDEYKMMDEKTGKKPDEEKFLLINGFGNEYIVITILVAARGTHKLPSINGPEDLKRTLRKLRSIPSSNLLAGEVLWTPQKDDDTLSEDELIEDYPQLAKAMRNFKKKE</sequence>
<comment type="caution">
    <text evidence="3">The sequence shown here is derived from an EMBL/GenBank/DDBJ whole genome shotgun (WGS) entry which is preliminary data.</text>
</comment>
<dbReference type="InterPro" id="IPR053023">
    <property type="entry name" value="FLAP_modulator"/>
</dbReference>
<keyword evidence="2" id="KW-0732">Signal</keyword>
<dbReference type="Proteomes" id="UP001341840">
    <property type="component" value="Unassembled WGS sequence"/>
</dbReference>
<evidence type="ECO:0000256" key="1">
    <source>
        <dbReference type="SAM" id="Phobius"/>
    </source>
</evidence>
<keyword evidence="1" id="KW-0812">Transmembrane</keyword>
<dbReference type="EMBL" id="JASCZI010030903">
    <property type="protein sequence ID" value="MED6125278.1"/>
    <property type="molecule type" value="Genomic_DNA"/>
</dbReference>